<dbReference type="Gene3D" id="3.40.50.280">
    <property type="entry name" value="Cobalamin-binding domain"/>
    <property type="match status" value="1"/>
</dbReference>
<dbReference type="CDD" id="cd02065">
    <property type="entry name" value="B12-binding_like"/>
    <property type="match status" value="1"/>
</dbReference>
<dbReference type="InterPro" id="IPR036724">
    <property type="entry name" value="Cobalamin-bd_sf"/>
</dbReference>
<evidence type="ECO:0000259" key="2">
    <source>
        <dbReference type="PROSITE" id="PS51332"/>
    </source>
</evidence>
<dbReference type="PROSITE" id="PS51332">
    <property type="entry name" value="B12_BINDING"/>
    <property type="match status" value="1"/>
</dbReference>
<name>A0ABX1AR47_9ACTN</name>
<dbReference type="InterPro" id="IPR006158">
    <property type="entry name" value="Cobalamin-bd"/>
</dbReference>
<organism evidence="3 4">
    <name type="scientific">Streptomyces spiramenti</name>
    <dbReference type="NCBI Taxonomy" id="2720606"/>
    <lineage>
        <taxon>Bacteria</taxon>
        <taxon>Bacillati</taxon>
        <taxon>Actinomycetota</taxon>
        <taxon>Actinomycetes</taxon>
        <taxon>Kitasatosporales</taxon>
        <taxon>Streptomycetaceae</taxon>
        <taxon>Streptomyces</taxon>
    </lineage>
</organism>
<keyword evidence="4" id="KW-1185">Reference proteome</keyword>
<feature type="domain" description="B12-binding" evidence="2">
    <location>
        <begin position="18"/>
        <end position="157"/>
    </location>
</feature>
<gene>
    <name evidence="3" type="ORF">HCJ92_10680</name>
</gene>
<feature type="region of interest" description="Disordered" evidence="1">
    <location>
        <begin position="154"/>
        <end position="174"/>
    </location>
</feature>
<dbReference type="EMBL" id="JAAVJB010000066">
    <property type="protein sequence ID" value="NJP66740.1"/>
    <property type="molecule type" value="Genomic_DNA"/>
</dbReference>
<accession>A0ABX1AR47</accession>
<dbReference type="Pfam" id="PF02310">
    <property type="entry name" value="B12-binding"/>
    <property type="match status" value="1"/>
</dbReference>
<evidence type="ECO:0000256" key="1">
    <source>
        <dbReference type="SAM" id="MobiDB-lite"/>
    </source>
</evidence>
<reference evidence="3 4" key="1">
    <citation type="submission" date="2020-03" db="EMBL/GenBank/DDBJ databases">
        <title>Draft genome of Streptomyces sp. ventii, isolated from the Axial Seamount in the Pacific Ocean, and resequencing of the two type strains Streptomyces lonarensis strain NCL 716 and Streptomyces bohaiensis strain 11A07.</title>
        <authorList>
            <person name="Loughran R.M."/>
            <person name="Pfannmuller K.M."/>
            <person name="Wasson B.J."/>
            <person name="Deadmond M.C."/>
            <person name="Paddock B.E."/>
            <person name="Koyack M.J."/>
            <person name="Gallegos D.A."/>
            <person name="Mitchell E.A."/>
            <person name="Ushijima B."/>
            <person name="Saw J.H."/>
            <person name="Mcphail K.L."/>
            <person name="Videau P."/>
        </authorList>
    </citation>
    <scope>NUCLEOTIDE SEQUENCE [LARGE SCALE GENOMIC DNA]</scope>
    <source>
        <strain evidence="4">5675061</strain>
    </source>
</reference>
<protein>
    <submittedName>
        <fullName evidence="3">Methylaspartate mutase</fullName>
    </submittedName>
</protein>
<evidence type="ECO:0000313" key="4">
    <source>
        <dbReference type="Proteomes" id="UP000746503"/>
    </source>
</evidence>
<proteinExistence type="predicted"/>
<comment type="caution">
    <text evidence="3">The sequence shown here is derived from an EMBL/GenBank/DDBJ whole genome shotgun (WGS) entry which is preliminary data.</text>
</comment>
<dbReference type="SUPFAM" id="SSF52242">
    <property type="entry name" value="Cobalamin (vitamin B12)-binding domain"/>
    <property type="match status" value="1"/>
</dbReference>
<dbReference type="Proteomes" id="UP000746503">
    <property type="component" value="Unassembled WGS sequence"/>
</dbReference>
<evidence type="ECO:0000313" key="3">
    <source>
        <dbReference type="EMBL" id="NJP66740.1"/>
    </source>
</evidence>
<sequence>MRGVTTETPPGALPERTKPLVLISTVASDAHTWNLVFLQLLVEELGHPVVNLGPCVPEELLAQACREHRPDLLVMSSVNGHGFRDGLSAIRHLRAQPDLDPFPAAIGGKLSTSDSDDPERVRELVEAGFDAVFMDGSAAVSTFRRFLASVERPTGVHPPQHRQWTVPLSGKAAP</sequence>